<comment type="caution">
    <text evidence="2">The sequence shown here is derived from an EMBL/GenBank/DDBJ whole genome shotgun (WGS) entry which is preliminary data.</text>
</comment>
<dbReference type="Proteomes" id="UP001497480">
    <property type="component" value="Unassembled WGS sequence"/>
</dbReference>
<evidence type="ECO:0008006" key="4">
    <source>
        <dbReference type="Google" id="ProtNLM"/>
    </source>
</evidence>
<reference evidence="2 3" key="1">
    <citation type="submission" date="2024-03" db="EMBL/GenBank/DDBJ databases">
        <authorList>
            <person name="Martinez-Hernandez J."/>
        </authorList>
    </citation>
    <scope>NUCLEOTIDE SEQUENCE [LARGE SCALE GENOMIC DNA]</scope>
</reference>
<sequence length="767" mass="87105">MRQNIPEDTIMYRSFVKCDDPKGVVECGKIRKYRICSQKVKDMVKIQKIAENTSLINKRNKEEKVPKGSIEKFFDPSSLQFTQVSGGDQSLNNMIDSRSSILMKQDRRSEDIAKKLLNGALDLQDSLVMLTKLQDDSEDMHCLKRELEEKPKRDRIETKMIGTTYANQFSDQSDYPMGCQRPQPSDDGSSSNCEEKVKKMFKESSVWQNLFQSTAVERFDSASETPTSPSHFSAEVRIDRFSDLSNSLTVSKVERRPGLVAKLMGLEEAPSSSCPFVVQKQLDGEKVLNQKRPTFELDMFKVRKNSSIIEKANPERKTLRETLETMHFKGILKKSFVKEPKLQIHHFNGPSSKRFDDLSHIFPPYQQSVKPHVPYPPDVLSPTKMKADLVSSKTIKPRKCSGSTNMRNEMGKDVSKRHTKEVFKLDAKGINTIESERCSGKVKLHCQVSHISQLNETSDIKCKVQNIRRKLPENDISEPRFVASPQLKKHMKNQSPFSESEAAKQIAEQIEQGDVKKSFGDPCKGEYTEIRIYTSVSVADEFLMQCETDASTIKTGEEYKQSNSSSSDDIMLQESMHENCSIPSEEEHENTNCSGINSLHAKEGAELKHFLLTSQSYISHAERLFNLDVDCPEIFQKDETNEINANLRLYLDCANEFTELKSLQESQAVRSFALTCAGNSMLHISLCKLVEEIYNAIENMKLYSEKSEGKLFLENLYAMMEKDMKCNGVINGTWELGWSHGFSGEEIDLVVSEIESMLVSGLIEVII</sequence>
<dbReference type="EMBL" id="CAXHTB010000010">
    <property type="protein sequence ID" value="CAL0313868.1"/>
    <property type="molecule type" value="Genomic_DNA"/>
</dbReference>
<evidence type="ECO:0000313" key="2">
    <source>
        <dbReference type="EMBL" id="CAL0313868.1"/>
    </source>
</evidence>
<gene>
    <name evidence="2" type="ORF">LLUT_LOCUS14928</name>
</gene>
<name>A0AAV1WYB3_LUPLU</name>
<accession>A0AAV1WYB3</accession>
<dbReference type="PANTHER" id="PTHR34282">
    <property type="entry name" value="OS01G0228800 PROTEIN-RELATED"/>
    <property type="match status" value="1"/>
</dbReference>
<organism evidence="2 3">
    <name type="scientific">Lupinus luteus</name>
    <name type="common">European yellow lupine</name>
    <dbReference type="NCBI Taxonomy" id="3873"/>
    <lineage>
        <taxon>Eukaryota</taxon>
        <taxon>Viridiplantae</taxon>
        <taxon>Streptophyta</taxon>
        <taxon>Embryophyta</taxon>
        <taxon>Tracheophyta</taxon>
        <taxon>Spermatophyta</taxon>
        <taxon>Magnoliopsida</taxon>
        <taxon>eudicotyledons</taxon>
        <taxon>Gunneridae</taxon>
        <taxon>Pentapetalae</taxon>
        <taxon>rosids</taxon>
        <taxon>fabids</taxon>
        <taxon>Fabales</taxon>
        <taxon>Fabaceae</taxon>
        <taxon>Papilionoideae</taxon>
        <taxon>50 kb inversion clade</taxon>
        <taxon>genistoids sensu lato</taxon>
        <taxon>core genistoids</taxon>
        <taxon>Genisteae</taxon>
        <taxon>Lupinus</taxon>
    </lineage>
</organism>
<feature type="region of interest" description="Disordered" evidence="1">
    <location>
        <begin position="390"/>
        <end position="416"/>
    </location>
</feature>
<feature type="compositionally biased region" description="Polar residues" evidence="1">
    <location>
        <begin position="182"/>
        <end position="192"/>
    </location>
</feature>
<protein>
    <recommendedName>
        <fullName evidence="4">DUF4378 domain-containing protein</fullName>
    </recommendedName>
</protein>
<dbReference type="PANTHER" id="PTHR34282:SF2">
    <property type="entry name" value="DUF3741 DOMAIN-CONTAINING PROTEIN"/>
    <property type="match status" value="1"/>
</dbReference>
<evidence type="ECO:0000313" key="3">
    <source>
        <dbReference type="Proteomes" id="UP001497480"/>
    </source>
</evidence>
<evidence type="ECO:0000256" key="1">
    <source>
        <dbReference type="SAM" id="MobiDB-lite"/>
    </source>
</evidence>
<keyword evidence="3" id="KW-1185">Reference proteome</keyword>
<proteinExistence type="predicted"/>
<feature type="region of interest" description="Disordered" evidence="1">
    <location>
        <begin position="171"/>
        <end position="193"/>
    </location>
</feature>
<dbReference type="AlphaFoldDB" id="A0AAV1WYB3"/>